<keyword evidence="4" id="KW-1185">Reference proteome</keyword>
<organism evidence="3 4">
    <name type="scientific">Paenibacillus spongiae</name>
    <dbReference type="NCBI Taxonomy" id="2909671"/>
    <lineage>
        <taxon>Bacteria</taxon>
        <taxon>Bacillati</taxon>
        <taxon>Bacillota</taxon>
        <taxon>Bacilli</taxon>
        <taxon>Bacillales</taxon>
        <taxon>Paenibacillaceae</taxon>
        <taxon>Paenibacillus</taxon>
    </lineage>
</organism>
<feature type="compositionally biased region" description="Polar residues" evidence="1">
    <location>
        <begin position="427"/>
        <end position="440"/>
    </location>
</feature>
<dbReference type="InterPro" id="IPR021136">
    <property type="entry name" value="Flagellar_hook_control-like_C"/>
</dbReference>
<dbReference type="Pfam" id="PF02120">
    <property type="entry name" value="Flg_hook"/>
    <property type="match status" value="1"/>
</dbReference>
<sequence>MQMAVSQTPTAGVQALANGKAAKGADGQAFGLALNQTINGGSGNAGQAAQQLNADTAAAAATTALTNLLGESVTTADLLAAIEGLLKQLDEMGGDNAETNVTEADLNEALAELDNLLALLGAVPALQPFMNQTAVQSGLTNLDANAEADLSLDLDAVKAVMNKASASVENLTAQMQMAAKPEQSGENFAAIKSALEGALTDLRSFLQQGKGNGAVNEQNAIISKQLQAVKLVLGGASLSTAEADVTDAETQVANMLRSMSSRPAASTHLQRLGNQLFHAGLISVIPTQEEAGINLTEEPVPAPTAVLQQAVGSQEVLRQQPVKTVIVQAVPVQQFAETMESLVVKQFNVTSANGMSEARISLYPERLGQVDVRITVHNGQLTAMFVTDTASARDMLESQMAQLRSALQSQGLQVDKLEVSHNLEQSNLFQGREGSSNREQQAAKRNKSEGDSSFDSISFETEDELAIEQAVDRTLGFGRGVNARA</sequence>
<dbReference type="PANTHER" id="PTHR37533:SF2">
    <property type="entry name" value="FLAGELLAR HOOK-LENGTH CONTROL PROTEIN"/>
    <property type="match status" value="1"/>
</dbReference>
<dbReference type="EMBL" id="CP091430">
    <property type="protein sequence ID" value="UVI32500.1"/>
    <property type="molecule type" value="Genomic_DNA"/>
</dbReference>
<evidence type="ECO:0000313" key="3">
    <source>
        <dbReference type="EMBL" id="UVI32500.1"/>
    </source>
</evidence>
<gene>
    <name evidence="3" type="ORF">L1F29_12030</name>
</gene>
<proteinExistence type="predicted"/>
<keyword evidence="3" id="KW-0966">Cell projection</keyword>
<name>A0ABY5SIJ8_9BACL</name>
<dbReference type="Gene3D" id="3.30.750.140">
    <property type="match status" value="1"/>
</dbReference>
<dbReference type="InterPro" id="IPR038610">
    <property type="entry name" value="FliK-like_C_sf"/>
</dbReference>
<keyword evidence="3" id="KW-0282">Flagellum</keyword>
<feature type="domain" description="Flagellar hook-length control protein-like C-terminal" evidence="2">
    <location>
        <begin position="346"/>
        <end position="425"/>
    </location>
</feature>
<evidence type="ECO:0000313" key="4">
    <source>
        <dbReference type="Proteomes" id="UP001057877"/>
    </source>
</evidence>
<dbReference type="InterPro" id="IPR052563">
    <property type="entry name" value="FliK"/>
</dbReference>
<dbReference type="CDD" id="cd17470">
    <property type="entry name" value="T3SS_Flik_C"/>
    <property type="match status" value="1"/>
</dbReference>
<evidence type="ECO:0000259" key="2">
    <source>
        <dbReference type="Pfam" id="PF02120"/>
    </source>
</evidence>
<protein>
    <submittedName>
        <fullName evidence="3">Flagellar hook-length control protein FliK</fullName>
    </submittedName>
</protein>
<keyword evidence="3" id="KW-0969">Cilium</keyword>
<evidence type="ECO:0000256" key="1">
    <source>
        <dbReference type="SAM" id="MobiDB-lite"/>
    </source>
</evidence>
<accession>A0ABY5SIJ8</accession>
<reference evidence="3" key="1">
    <citation type="submission" date="2022-01" db="EMBL/GenBank/DDBJ databases">
        <title>Paenibacillus spongiae sp. nov., isolated from marine sponge.</title>
        <authorList>
            <person name="Li Z."/>
            <person name="Zhang M."/>
        </authorList>
    </citation>
    <scope>NUCLEOTIDE SEQUENCE</scope>
    <source>
        <strain evidence="3">PHS-Z3</strain>
    </source>
</reference>
<dbReference type="Proteomes" id="UP001057877">
    <property type="component" value="Chromosome"/>
</dbReference>
<dbReference type="RefSeq" id="WP_258388554.1">
    <property type="nucleotide sequence ID" value="NZ_CP091430.1"/>
</dbReference>
<feature type="region of interest" description="Disordered" evidence="1">
    <location>
        <begin position="427"/>
        <end position="457"/>
    </location>
</feature>
<dbReference type="PANTHER" id="PTHR37533">
    <property type="entry name" value="FLAGELLAR HOOK-LENGTH CONTROL PROTEIN"/>
    <property type="match status" value="1"/>
</dbReference>